<feature type="compositionally biased region" description="Polar residues" evidence="5">
    <location>
        <begin position="337"/>
        <end position="361"/>
    </location>
</feature>
<dbReference type="PROSITE" id="PS50011">
    <property type="entry name" value="PROTEIN_KINASE_DOM"/>
    <property type="match status" value="1"/>
</dbReference>
<dbReference type="FunFam" id="1.10.510.10:FF:000571">
    <property type="entry name" value="Maternal embryonic leucine zipper kinase"/>
    <property type="match status" value="1"/>
</dbReference>
<feature type="compositionally biased region" description="Polar residues" evidence="5">
    <location>
        <begin position="1"/>
        <end position="12"/>
    </location>
</feature>
<feature type="compositionally biased region" description="Low complexity" evidence="5">
    <location>
        <begin position="31"/>
        <end position="44"/>
    </location>
</feature>
<evidence type="ECO:0000313" key="8">
    <source>
        <dbReference type="Proteomes" id="UP000693981"/>
    </source>
</evidence>
<proteinExistence type="predicted"/>
<dbReference type="InterPro" id="IPR017441">
    <property type="entry name" value="Protein_kinase_ATP_BS"/>
</dbReference>
<dbReference type="Proteomes" id="UP000693981">
    <property type="component" value="Unassembled WGS sequence"/>
</dbReference>
<dbReference type="EMBL" id="JAGDFL010000360">
    <property type="protein sequence ID" value="KAG7391351.1"/>
    <property type="molecule type" value="Genomic_DNA"/>
</dbReference>
<feature type="compositionally biased region" description="Acidic residues" evidence="5">
    <location>
        <begin position="362"/>
        <end position="376"/>
    </location>
</feature>
<dbReference type="OrthoDB" id="8693905at2759"/>
<dbReference type="InterPro" id="IPR000719">
    <property type="entry name" value="Prot_kinase_dom"/>
</dbReference>
<gene>
    <name evidence="7" type="ORF">PHYBOEH_006751</name>
</gene>
<dbReference type="PROSITE" id="PS00107">
    <property type="entry name" value="PROTEIN_KINASE_ATP"/>
    <property type="match status" value="1"/>
</dbReference>
<keyword evidence="2 4" id="KW-0547">Nucleotide-binding</keyword>
<keyword evidence="3 4" id="KW-0067">ATP-binding</keyword>
<dbReference type="CDD" id="cd06627">
    <property type="entry name" value="STKc_Cdc7_like"/>
    <property type="match status" value="1"/>
</dbReference>
<evidence type="ECO:0000313" key="7">
    <source>
        <dbReference type="EMBL" id="KAG7391351.1"/>
    </source>
</evidence>
<feature type="binding site" evidence="4">
    <location>
        <position position="78"/>
    </location>
    <ligand>
        <name>ATP</name>
        <dbReference type="ChEBI" id="CHEBI:30616"/>
    </ligand>
</feature>
<reference evidence="7" key="1">
    <citation type="submission" date="2021-02" db="EMBL/GenBank/DDBJ databases">
        <authorList>
            <person name="Palmer J.M."/>
        </authorList>
    </citation>
    <scope>NUCLEOTIDE SEQUENCE</scope>
    <source>
        <strain evidence="7">SCRP23</strain>
    </source>
</reference>
<accession>A0A8T1WDS4</accession>
<protein>
    <recommendedName>
        <fullName evidence="1">non-specific serine/threonine protein kinase</fullName>
        <ecNumber evidence="1">2.7.11.1</ecNumber>
    </recommendedName>
</protein>
<feature type="region of interest" description="Disordered" evidence="5">
    <location>
        <begin position="337"/>
        <end position="387"/>
    </location>
</feature>
<dbReference type="AlphaFoldDB" id="A0A8T1WDS4"/>
<dbReference type="InterPro" id="IPR050629">
    <property type="entry name" value="STE20/SPS1-PAK"/>
</dbReference>
<name>A0A8T1WDS4_9STRA</name>
<evidence type="ECO:0000256" key="3">
    <source>
        <dbReference type="ARBA" id="ARBA00022840"/>
    </source>
</evidence>
<feature type="domain" description="Protein kinase" evidence="6">
    <location>
        <begin position="49"/>
        <end position="300"/>
    </location>
</feature>
<dbReference type="InterPro" id="IPR008271">
    <property type="entry name" value="Ser/Thr_kinase_AS"/>
</dbReference>
<dbReference type="EC" id="2.7.11.1" evidence="1"/>
<comment type="caution">
    <text evidence="7">The sequence shown here is derived from an EMBL/GenBank/DDBJ whole genome shotgun (WGS) entry which is preliminary data.</text>
</comment>
<dbReference type="GO" id="GO:0004674">
    <property type="term" value="F:protein serine/threonine kinase activity"/>
    <property type="evidence" value="ECO:0007669"/>
    <property type="project" value="UniProtKB-EC"/>
</dbReference>
<evidence type="ECO:0000256" key="5">
    <source>
        <dbReference type="SAM" id="MobiDB-lite"/>
    </source>
</evidence>
<evidence type="ECO:0000256" key="2">
    <source>
        <dbReference type="ARBA" id="ARBA00022741"/>
    </source>
</evidence>
<dbReference type="PANTHER" id="PTHR48012:SF26">
    <property type="entry name" value="SERINE_THREONINE-PROTEIN KINASE DDB_G0283821-RELATED"/>
    <property type="match status" value="1"/>
</dbReference>
<sequence>MSSSLHVRTSGSPGDGRSNAPPSFVHGVPQSRPSGSRSSLSSSRSAEEQQLGAEIGRGGFGVVYGALDLRNGRSVAIKQVSLRDIDKDDLSSIESEINLLRKLNHENIVQYRDTIKTQGYLYIVLEYMENGSLAQFIKKFGSLSETLVAMYITQVLRGLAYLHEQGVLHRDVKGANILTTKDGLVKLADFGVAIKLNETQKANSVVGSPYWMAPEVIEMAGWSSSSDIWSVGCTIIELLTTKPPYFDLAPMAALFRIVQEDHPPLPQRMSPALHDFIMKCFMKEPRLRASAEELLQHPWIAQIPKNKVEQSTQLIAESVTSSNERDAVLNTIKMYEKSSSTTDAMPTSTSKTSRLLTVPTEQSDEDDVEDWDDEFGVDSNPTPFSLRDDEVANEVPKKTSEDTTPTKIKFHLSKEDANALFDDDVWDDQEPEMLAISENATVTQANHDSNDYKGIQQNRGSHNSNSWDRSSLIPAQNRMSKLQKFVEDPDEDLTFDDIDEKLLLQAAAKQQRAMDTDPVAATVVPARKSLSDFKEDDDDIDQDFSFAEDQVANLTLRFSGKHSSHSGSSSGGSLQENLFDDELDFDYSTTRDTNQKATGRVVELLALLDPSMDDQVILDACNHLEEIFEQNVTLRRDLMSQPGVVPNIMEALEMKKMDVLHAVLRVINIIVEGNQKFQENLALVGLVPVIIKLTKQHNPHYLLGGSGRRYRTNTSEESEFSIAVRLEAAKFVRQCCKTSLLTLQMFIACGGLPVLVDFLTLEDSISSLDDGGVDLLRIALDGIFSVFNIQTIPKNDICRLFVKAGLLKKFVVVFSEIFVAVSARDTREPEDNAVDVSATDLKRDAAKTRMQAKWTIKDLHKTCDVFVLFSQGDSVVKEHMCDGAILNGLLEAIHPGISPCNSDDEQHEDKQDFIPLTRHSDQFVAAMLKVLKCIRNLSMEPSTLEKLDRAGAIPTLVCLLSEQEAEGPSISDSKRKEVENIVLQSMFYLCRINRNRQTHAAKAGVIPSLIKVVRNSSPLKQFALPILCDLAHASPTARAHLWAYDSVSLFLELLEDQYWQIDAIKSISVWLVHDTVKMENVLLIPANLIKMMVCFRNALDTELENLLEPLLEIISRSVRLNQAFGRSGLFVLEILKRLRLIPKAIVRKNLLKILKYLFEMHTSPVQFIAEYNLRPIVYALAQDENSMILVKEIASQLHQSILVAAGVL</sequence>
<dbReference type="Pfam" id="PF00069">
    <property type="entry name" value="Pkinase"/>
    <property type="match status" value="1"/>
</dbReference>
<evidence type="ECO:0000256" key="4">
    <source>
        <dbReference type="PROSITE-ProRule" id="PRU10141"/>
    </source>
</evidence>
<dbReference type="PANTHER" id="PTHR48012">
    <property type="entry name" value="STERILE20-LIKE KINASE, ISOFORM B-RELATED"/>
    <property type="match status" value="1"/>
</dbReference>
<dbReference type="SMART" id="SM00220">
    <property type="entry name" value="S_TKc"/>
    <property type="match status" value="1"/>
</dbReference>
<keyword evidence="8" id="KW-1185">Reference proteome</keyword>
<feature type="region of interest" description="Disordered" evidence="5">
    <location>
        <begin position="1"/>
        <end position="48"/>
    </location>
</feature>
<dbReference type="PROSITE" id="PS00108">
    <property type="entry name" value="PROTEIN_KINASE_ST"/>
    <property type="match status" value="1"/>
</dbReference>
<evidence type="ECO:0000259" key="6">
    <source>
        <dbReference type="PROSITE" id="PS50011"/>
    </source>
</evidence>
<evidence type="ECO:0000256" key="1">
    <source>
        <dbReference type="ARBA" id="ARBA00012513"/>
    </source>
</evidence>
<dbReference type="GO" id="GO:0005524">
    <property type="term" value="F:ATP binding"/>
    <property type="evidence" value="ECO:0007669"/>
    <property type="project" value="UniProtKB-UniRule"/>
</dbReference>
<organism evidence="7 8">
    <name type="scientific">Phytophthora boehmeriae</name>
    <dbReference type="NCBI Taxonomy" id="109152"/>
    <lineage>
        <taxon>Eukaryota</taxon>
        <taxon>Sar</taxon>
        <taxon>Stramenopiles</taxon>
        <taxon>Oomycota</taxon>
        <taxon>Peronosporomycetes</taxon>
        <taxon>Peronosporales</taxon>
        <taxon>Peronosporaceae</taxon>
        <taxon>Phytophthora</taxon>
    </lineage>
</organism>
<dbReference type="GO" id="GO:0005737">
    <property type="term" value="C:cytoplasm"/>
    <property type="evidence" value="ECO:0007669"/>
    <property type="project" value="TreeGrafter"/>
</dbReference>